<keyword evidence="3 4" id="KW-0274">FAD</keyword>
<evidence type="ECO:0000259" key="5">
    <source>
        <dbReference type="Pfam" id="PF00441"/>
    </source>
</evidence>
<organism evidence="7 8">
    <name type="scientific">Fonsecaea monophora</name>
    <dbReference type="NCBI Taxonomy" id="254056"/>
    <lineage>
        <taxon>Eukaryota</taxon>
        <taxon>Fungi</taxon>
        <taxon>Dikarya</taxon>
        <taxon>Ascomycota</taxon>
        <taxon>Pezizomycotina</taxon>
        <taxon>Eurotiomycetes</taxon>
        <taxon>Chaetothyriomycetidae</taxon>
        <taxon>Chaetothyriales</taxon>
        <taxon>Herpotrichiellaceae</taxon>
        <taxon>Fonsecaea</taxon>
    </lineage>
</organism>
<dbReference type="PANTHER" id="PTHR42707">
    <property type="entry name" value="ACYL-COA DEHYDROGENASE"/>
    <property type="match status" value="1"/>
</dbReference>
<dbReference type="Proteomes" id="UP000077002">
    <property type="component" value="Unassembled WGS sequence"/>
</dbReference>
<dbReference type="InterPro" id="IPR036250">
    <property type="entry name" value="AcylCo_DH-like_C"/>
</dbReference>
<dbReference type="OrthoDB" id="10251155at2759"/>
<evidence type="ECO:0008006" key="9">
    <source>
        <dbReference type="Google" id="ProtNLM"/>
    </source>
</evidence>
<accession>A0A177FJW9</accession>
<dbReference type="InterPro" id="IPR009100">
    <property type="entry name" value="AcylCoA_DH/oxidase_NM_dom_sf"/>
</dbReference>
<dbReference type="SUPFAM" id="SSF47203">
    <property type="entry name" value="Acyl-CoA dehydrogenase C-terminal domain-like"/>
    <property type="match status" value="1"/>
</dbReference>
<proteinExistence type="inferred from homology"/>
<dbReference type="InterPro" id="IPR052904">
    <property type="entry name" value="Acyl-CoA_dehydrogenase-like"/>
</dbReference>
<protein>
    <recommendedName>
        <fullName evidence="9">Acyl-CoA dehydrogenase/oxidase C-terminal domain-containing protein</fullName>
    </recommendedName>
</protein>
<dbReference type="Pfam" id="PF00441">
    <property type="entry name" value="Acyl-CoA_dh_1"/>
    <property type="match status" value="1"/>
</dbReference>
<evidence type="ECO:0000256" key="2">
    <source>
        <dbReference type="ARBA" id="ARBA00022630"/>
    </source>
</evidence>
<feature type="domain" description="Acyl-CoA oxidase/dehydrogenase middle" evidence="6">
    <location>
        <begin position="209"/>
        <end position="329"/>
    </location>
</feature>
<sequence length="656" mass="72687">MARRAASSSTEGYFHKLPVVPQLFTYSKEIGSASKASDDAVFERILRLYIPRDAQDEVFSSIDELSSTAIHPSTRRLTVDCETNPPRLIPLNTFGEINKVDPLWTGEGWRRLKEIGVSNGMVTRGYQSLGDEKPTTWNRRVHQFGLGHVWVGHDALVTCPASMTDGAAKLIQRHLQDEDGNQPGLRRTLTEVYSRLISSDPTYAWTSGQWMTERTGGSNVRDTESVASRLSPTELEADNRNGRHLDAHGMPLGPWKIDGFKWFSSATDSDMALLLAQTDKGLSCFYAPVRRSSGGSTLSQNELNGVRIQRLKNKLGTRGLPTAELELKGMRGWLIGQEGKGVKEIAVILNLTRLYTATGGVGYWAGSLSVSRAFTRTRSIAHGLLQDNAVHLRWMAGETVKYWAHMHACFFQVALLGATEQPSIMQNTRAQGLFPPQATDVEDLLRFLTPVFKARTSLESVLGVRECMESLGGVGYCENYEDGGTMNLSRLFRDANAGPIWEGTVSIMAEDALRVINDKRLGGGDVLQNVYAKWVRDVLRQVESSGAFRPEAAVVNTRLEALIQLCREVHGSQLQYEGRVILEHIEAITCAVVLLFDASLDKDEVADEIAKRWTWSIALPSSGVRPKQDWRARVALDKRIFLGSDAVLSPEARAKL</sequence>
<evidence type="ECO:0000256" key="3">
    <source>
        <dbReference type="ARBA" id="ARBA00022827"/>
    </source>
</evidence>
<dbReference type="InterPro" id="IPR006091">
    <property type="entry name" value="Acyl-CoA_Oxase/DH_mid-dom"/>
</dbReference>
<reference evidence="7 8" key="1">
    <citation type="submission" date="2016-03" db="EMBL/GenBank/DDBJ databases">
        <title>Draft genome sequence of the Fonsecaea monophora CBS 269.37.</title>
        <authorList>
            <person name="Bombassaro A."/>
            <person name="Vinicius W.A."/>
            <person name="De Hoog S."/>
            <person name="Sun J."/>
            <person name="Souza E.M."/>
            <person name="Raittz R.T."/>
            <person name="Costa F."/>
            <person name="Leao A.C."/>
            <person name="Tadra-Sfeir M.Z."/>
            <person name="Baura V."/>
            <person name="Balsanelli E."/>
            <person name="Pedrosa F.O."/>
            <person name="Moreno L.F."/>
            <person name="Steffens M.B."/>
            <person name="Xi L."/>
            <person name="Bocca A.L."/>
            <person name="Felipe M.S."/>
            <person name="Teixeira M."/>
            <person name="Telles Filho F.Q."/>
            <person name="Azevedo C.M."/>
            <person name="Gomes R."/>
            <person name="Vicente V.A."/>
        </authorList>
    </citation>
    <scope>NUCLEOTIDE SEQUENCE [LARGE SCALE GENOMIC DNA]</scope>
    <source>
        <strain evidence="7 8">CBS 269.37</strain>
    </source>
</reference>
<dbReference type="Gene3D" id="2.40.110.20">
    <property type="match status" value="1"/>
</dbReference>
<keyword evidence="4" id="KW-0560">Oxidoreductase</keyword>
<gene>
    <name evidence="7" type="ORF">AYO21_02258</name>
</gene>
<dbReference type="InterPro" id="IPR009075">
    <property type="entry name" value="AcylCo_DH/oxidase_C"/>
</dbReference>
<dbReference type="SUPFAM" id="SSF56645">
    <property type="entry name" value="Acyl-CoA dehydrogenase NM domain-like"/>
    <property type="match status" value="1"/>
</dbReference>
<dbReference type="GeneID" id="34597434"/>
<evidence type="ECO:0000313" key="7">
    <source>
        <dbReference type="EMBL" id="OAG43672.1"/>
    </source>
</evidence>
<dbReference type="Pfam" id="PF02770">
    <property type="entry name" value="Acyl-CoA_dh_M"/>
    <property type="match status" value="1"/>
</dbReference>
<evidence type="ECO:0000259" key="6">
    <source>
        <dbReference type="Pfam" id="PF02770"/>
    </source>
</evidence>
<comment type="similarity">
    <text evidence="1 4">Belongs to the acyl-CoA dehydrogenase family.</text>
</comment>
<comment type="caution">
    <text evidence="7">The sequence shown here is derived from an EMBL/GenBank/DDBJ whole genome shotgun (WGS) entry which is preliminary data.</text>
</comment>
<evidence type="ECO:0000256" key="1">
    <source>
        <dbReference type="ARBA" id="ARBA00009347"/>
    </source>
</evidence>
<dbReference type="GO" id="GO:0003995">
    <property type="term" value="F:acyl-CoA dehydrogenase activity"/>
    <property type="evidence" value="ECO:0007669"/>
    <property type="project" value="TreeGrafter"/>
</dbReference>
<feature type="domain" description="Acyl-CoA dehydrogenase/oxidase C-terminal" evidence="5">
    <location>
        <begin position="339"/>
        <end position="514"/>
    </location>
</feature>
<dbReference type="EMBL" id="LVKK01000009">
    <property type="protein sequence ID" value="OAG43672.1"/>
    <property type="molecule type" value="Genomic_DNA"/>
</dbReference>
<dbReference type="PANTHER" id="PTHR42707:SF2">
    <property type="entry name" value="ACD11 DEHYDROGENASE"/>
    <property type="match status" value="1"/>
</dbReference>
<dbReference type="Gene3D" id="1.20.140.10">
    <property type="entry name" value="Butyryl-CoA Dehydrogenase, subunit A, domain 3"/>
    <property type="match status" value="1"/>
</dbReference>
<evidence type="ECO:0000313" key="8">
    <source>
        <dbReference type="Proteomes" id="UP000077002"/>
    </source>
</evidence>
<name>A0A177FJW9_9EURO</name>
<keyword evidence="2 4" id="KW-0285">Flavoprotein</keyword>
<keyword evidence="8" id="KW-1185">Reference proteome</keyword>
<evidence type="ECO:0000256" key="4">
    <source>
        <dbReference type="RuleBase" id="RU362125"/>
    </source>
</evidence>
<dbReference type="AlphaFoldDB" id="A0A177FJW9"/>
<comment type="cofactor">
    <cofactor evidence="4">
        <name>FAD</name>
        <dbReference type="ChEBI" id="CHEBI:57692"/>
    </cofactor>
</comment>
<dbReference type="RefSeq" id="XP_022515624.1">
    <property type="nucleotide sequence ID" value="XM_022652238.1"/>
</dbReference>